<dbReference type="EMBL" id="BPQO01000006">
    <property type="protein sequence ID" value="GJD88201.1"/>
    <property type="molecule type" value="Genomic_DNA"/>
</dbReference>
<reference evidence="1" key="1">
    <citation type="journal article" date="2016" name="Front. Microbiol.">
        <title>Genome Sequence of the Piezophilic, Mesophilic Sulfate-Reducing Bacterium Desulfovibrio indicus J2T.</title>
        <authorList>
            <person name="Cao J."/>
            <person name="Maignien L."/>
            <person name="Shao Z."/>
            <person name="Alain K."/>
            <person name="Jebbar M."/>
        </authorList>
    </citation>
    <scope>NUCLEOTIDE SEQUENCE</scope>
    <source>
        <strain evidence="1">DSM 16372</strain>
    </source>
</reference>
<dbReference type="Proteomes" id="UP001055247">
    <property type="component" value="Unassembled WGS sequence"/>
</dbReference>
<dbReference type="AlphaFoldDB" id="A0AAV4ZJ71"/>
<sequence length="31" mass="3168">MSALTFIGDGLLGRFANQLAVLGAEAYAEAP</sequence>
<gene>
    <name evidence="1" type="ORF">BHAOGJBA_1714</name>
</gene>
<keyword evidence="2" id="KW-1185">Reference proteome</keyword>
<name>A0AAV4ZJ71_9HYPH</name>
<evidence type="ECO:0000313" key="2">
    <source>
        <dbReference type="Proteomes" id="UP001055247"/>
    </source>
</evidence>
<reference evidence="1" key="2">
    <citation type="submission" date="2021-08" db="EMBL/GenBank/DDBJ databases">
        <authorList>
            <person name="Tani A."/>
            <person name="Ola A."/>
            <person name="Ogura Y."/>
            <person name="Katsura K."/>
            <person name="Hayashi T."/>
        </authorList>
    </citation>
    <scope>NUCLEOTIDE SEQUENCE</scope>
    <source>
        <strain evidence="1">DSM 16372</strain>
    </source>
</reference>
<proteinExistence type="predicted"/>
<evidence type="ECO:0000313" key="1">
    <source>
        <dbReference type="EMBL" id="GJD88201.1"/>
    </source>
</evidence>
<organism evidence="1 2">
    <name type="scientific">Methylobacterium hispanicum</name>
    <dbReference type="NCBI Taxonomy" id="270350"/>
    <lineage>
        <taxon>Bacteria</taxon>
        <taxon>Pseudomonadati</taxon>
        <taxon>Pseudomonadota</taxon>
        <taxon>Alphaproteobacteria</taxon>
        <taxon>Hyphomicrobiales</taxon>
        <taxon>Methylobacteriaceae</taxon>
        <taxon>Methylobacterium</taxon>
    </lineage>
</organism>
<comment type="caution">
    <text evidence="1">The sequence shown here is derived from an EMBL/GenBank/DDBJ whole genome shotgun (WGS) entry which is preliminary data.</text>
</comment>
<protein>
    <submittedName>
        <fullName evidence="1">Uncharacterized protein</fullName>
    </submittedName>
</protein>
<accession>A0AAV4ZJ71</accession>